<keyword evidence="8" id="KW-1185">Reference proteome</keyword>
<reference evidence="8" key="1">
    <citation type="journal article" date="2013" name="Nature">
        <title>Pan genome of the phytoplankton Emiliania underpins its global distribution.</title>
        <authorList>
            <person name="Read B.A."/>
            <person name="Kegel J."/>
            <person name="Klute M.J."/>
            <person name="Kuo A."/>
            <person name="Lefebvre S.C."/>
            <person name="Maumus F."/>
            <person name="Mayer C."/>
            <person name="Miller J."/>
            <person name="Monier A."/>
            <person name="Salamov A."/>
            <person name="Young J."/>
            <person name="Aguilar M."/>
            <person name="Claverie J.M."/>
            <person name="Frickenhaus S."/>
            <person name="Gonzalez K."/>
            <person name="Herman E.K."/>
            <person name="Lin Y.C."/>
            <person name="Napier J."/>
            <person name="Ogata H."/>
            <person name="Sarno A.F."/>
            <person name="Shmutz J."/>
            <person name="Schroeder D."/>
            <person name="de Vargas C."/>
            <person name="Verret F."/>
            <person name="von Dassow P."/>
            <person name="Valentin K."/>
            <person name="Van de Peer Y."/>
            <person name="Wheeler G."/>
            <person name="Dacks J.B."/>
            <person name="Delwiche C.F."/>
            <person name="Dyhrman S.T."/>
            <person name="Glockner G."/>
            <person name="John U."/>
            <person name="Richards T."/>
            <person name="Worden A.Z."/>
            <person name="Zhang X."/>
            <person name="Grigoriev I.V."/>
            <person name="Allen A.E."/>
            <person name="Bidle K."/>
            <person name="Borodovsky M."/>
            <person name="Bowler C."/>
            <person name="Brownlee C."/>
            <person name="Cock J.M."/>
            <person name="Elias M."/>
            <person name="Gladyshev V.N."/>
            <person name="Groth M."/>
            <person name="Guda C."/>
            <person name="Hadaegh A."/>
            <person name="Iglesias-Rodriguez M.D."/>
            <person name="Jenkins J."/>
            <person name="Jones B.M."/>
            <person name="Lawson T."/>
            <person name="Leese F."/>
            <person name="Lindquist E."/>
            <person name="Lobanov A."/>
            <person name="Lomsadze A."/>
            <person name="Malik S.B."/>
            <person name="Marsh M.E."/>
            <person name="Mackinder L."/>
            <person name="Mock T."/>
            <person name="Mueller-Roeber B."/>
            <person name="Pagarete A."/>
            <person name="Parker M."/>
            <person name="Probert I."/>
            <person name="Quesneville H."/>
            <person name="Raines C."/>
            <person name="Rensing S.A."/>
            <person name="Riano-Pachon D.M."/>
            <person name="Richier S."/>
            <person name="Rokitta S."/>
            <person name="Shiraiwa Y."/>
            <person name="Soanes D.M."/>
            <person name="van der Giezen M."/>
            <person name="Wahlund T.M."/>
            <person name="Williams B."/>
            <person name="Wilson W."/>
            <person name="Wolfe G."/>
            <person name="Wurch L.L."/>
        </authorList>
    </citation>
    <scope>NUCLEOTIDE SEQUENCE</scope>
</reference>
<name>A0A0D3JSB7_EMIH1</name>
<protein>
    <recommendedName>
        <fullName evidence="9">Phosducin thioredoxin-like domain-containing protein</fullName>
    </recommendedName>
</protein>
<comment type="similarity">
    <text evidence="2">Belongs to the SNU66/SART1 family.</text>
</comment>
<dbReference type="InterPro" id="IPR045347">
    <property type="entry name" value="HIND"/>
</dbReference>
<dbReference type="Proteomes" id="UP000013827">
    <property type="component" value="Unassembled WGS sequence"/>
</dbReference>
<dbReference type="eggNOG" id="KOG2217">
    <property type="taxonomic scope" value="Eukaryota"/>
</dbReference>
<accession>A0A0D3JSB7</accession>
<dbReference type="EnsemblProtists" id="EOD26402">
    <property type="protein sequence ID" value="EOD26402"/>
    <property type="gene ID" value="EMIHUDRAFT_450265"/>
</dbReference>
<dbReference type="InterPro" id="IPR036249">
    <property type="entry name" value="Thioredoxin-like_sf"/>
</dbReference>
<dbReference type="Pfam" id="PF19252">
    <property type="entry name" value="HIND"/>
    <property type="match status" value="1"/>
</dbReference>
<dbReference type="GeneID" id="17271948"/>
<dbReference type="eggNOG" id="KOG3170">
    <property type="taxonomic scope" value="Eukaryota"/>
</dbReference>
<dbReference type="InterPro" id="IPR005011">
    <property type="entry name" value="SNU66/SART1"/>
</dbReference>
<evidence type="ECO:0000313" key="8">
    <source>
        <dbReference type="Proteomes" id="UP000013827"/>
    </source>
</evidence>
<evidence type="ECO:0000256" key="3">
    <source>
        <dbReference type="ARBA" id="ARBA00022664"/>
    </source>
</evidence>
<dbReference type="SUPFAM" id="SSF52833">
    <property type="entry name" value="Thioredoxin-like"/>
    <property type="match status" value="1"/>
</dbReference>
<dbReference type="PANTHER" id="PTHR14152">
    <property type="entry name" value="SQUAMOUS CELL CARCINOMA ANTIGEN RECOGNISED BY CYTOTOXIC T LYMPHOCYTES"/>
    <property type="match status" value="1"/>
</dbReference>
<dbReference type="PANTHER" id="PTHR14152:SF5">
    <property type="entry name" value="U4_U6.U5 TRI-SNRNP-ASSOCIATED PROTEIN 1"/>
    <property type="match status" value="1"/>
</dbReference>
<feature type="region of interest" description="Disordered" evidence="6">
    <location>
        <begin position="681"/>
        <end position="710"/>
    </location>
</feature>
<proteinExistence type="inferred from homology"/>
<comment type="subcellular location">
    <subcellularLocation>
        <location evidence="1">Nucleus</location>
    </subcellularLocation>
</comment>
<feature type="region of interest" description="Disordered" evidence="6">
    <location>
        <begin position="518"/>
        <end position="547"/>
    </location>
</feature>
<evidence type="ECO:0008006" key="9">
    <source>
        <dbReference type="Google" id="ProtNLM"/>
    </source>
</evidence>
<dbReference type="GO" id="GO:0046540">
    <property type="term" value="C:U4/U6 x U5 tri-snRNP complex"/>
    <property type="evidence" value="ECO:0007669"/>
    <property type="project" value="InterPro"/>
</dbReference>
<evidence type="ECO:0000256" key="6">
    <source>
        <dbReference type="SAM" id="MobiDB-lite"/>
    </source>
</evidence>
<feature type="region of interest" description="Disordered" evidence="6">
    <location>
        <begin position="1"/>
        <end position="72"/>
    </location>
</feature>
<evidence type="ECO:0000256" key="5">
    <source>
        <dbReference type="ARBA" id="ARBA00023242"/>
    </source>
</evidence>
<dbReference type="AlphaFoldDB" id="A0A0D3JSB7"/>
<dbReference type="PaxDb" id="2903-EOD26402"/>
<dbReference type="Pfam" id="PF03343">
    <property type="entry name" value="SART-1"/>
    <property type="match status" value="2"/>
</dbReference>
<evidence type="ECO:0000313" key="7">
    <source>
        <dbReference type="EnsemblProtists" id="EOD26402"/>
    </source>
</evidence>
<dbReference type="RefSeq" id="XP_005778831.1">
    <property type="nucleotide sequence ID" value="XM_005778774.1"/>
</dbReference>
<feature type="compositionally biased region" description="Basic and acidic residues" evidence="6">
    <location>
        <begin position="264"/>
        <end position="286"/>
    </location>
</feature>
<keyword evidence="4" id="KW-0508">mRNA splicing</keyword>
<dbReference type="HOGENOM" id="CLU_395082_0_0_1"/>
<sequence length="710" mass="77464">MSLLPTESRSRDPVSTDWDDIQRRLGNLPPLEEAASALAWEPEEASDRALQQRLGPAEGGAPGCSDDASADTDALEQWRAERLAQLKGLAGGFGTLVLITREQFVAEVNRAGDGVGVVVFLHKPKHYPSAYMEVLLERLAAKHRAVKFCRIGHHDCIPDYPDANLPTLLMYRDDDLLRQCVGLAAFGGDAYGVDDVEWELAEAGLVSTDLPANPHAQRHRTRRSMDSIPSMAVKETGSEVSASIEETNRVRAELGLKPLAEGKGSNKEAEAAERGRKLAAQRKQEAEEEAMRAKLEDAKRKRQLHAKVSGKGIGEQLDGEEMDSAAAWVAKSRRGEEPAGLGERYDEMDEESQLSGALVGHSTDDFKAGEDVVLTLADESILDEKEGSYALREGDELLENYDEPKERATVRLDGSGSVDEARLKKLAAVKQRLAAQQASGGKKKLRKKSRASAGALDLDAMAAAEAAGEAEEESAEVDAELYSALARARRVGKMTSERRSEDHAAARLQAQLEEAERWAAERRDEGGIPAGDDAPPPEGSIEFSETSEFIKSVQAKEEIDEAAAGSDLPSVSSGLAAALQMARTRNMLGEEKEAAGRMFDSKGAGLHNYEEGSEAEKGVQLNYFDEYGRKMTQKEAFRQLSWKFHGKGPSKKRKEKRMAAFEAQMTEQKDDRAMAYMGVLQRAQQSTKSAHVTAKQRKADKPAPKKPKLG</sequence>
<dbReference type="KEGG" id="ehx:EMIHUDRAFT_450265"/>
<dbReference type="STRING" id="2903.R1CUQ2"/>
<dbReference type="GO" id="GO:0000481">
    <property type="term" value="P:maturation of 5S rRNA"/>
    <property type="evidence" value="ECO:0007669"/>
    <property type="project" value="TreeGrafter"/>
</dbReference>
<organism evidence="7 8">
    <name type="scientific">Emiliania huxleyi (strain CCMP1516)</name>
    <dbReference type="NCBI Taxonomy" id="280463"/>
    <lineage>
        <taxon>Eukaryota</taxon>
        <taxon>Haptista</taxon>
        <taxon>Haptophyta</taxon>
        <taxon>Prymnesiophyceae</taxon>
        <taxon>Isochrysidales</taxon>
        <taxon>Noelaerhabdaceae</taxon>
        <taxon>Emiliania</taxon>
    </lineage>
</organism>
<dbReference type="GO" id="GO:0045292">
    <property type="term" value="P:mRNA cis splicing, via spliceosome"/>
    <property type="evidence" value="ECO:0007669"/>
    <property type="project" value="TreeGrafter"/>
</dbReference>
<reference evidence="7" key="2">
    <citation type="submission" date="2024-10" db="UniProtKB">
        <authorList>
            <consortium name="EnsemblProtists"/>
        </authorList>
    </citation>
    <scope>IDENTIFICATION</scope>
</reference>
<evidence type="ECO:0000256" key="4">
    <source>
        <dbReference type="ARBA" id="ARBA00023187"/>
    </source>
</evidence>
<feature type="compositionally biased region" description="Low complexity" evidence="6">
    <location>
        <begin position="28"/>
        <end position="40"/>
    </location>
</feature>
<keyword evidence="3" id="KW-0507">mRNA processing</keyword>
<dbReference type="Gene3D" id="3.40.30.10">
    <property type="entry name" value="Glutaredoxin"/>
    <property type="match status" value="1"/>
</dbReference>
<feature type="region of interest" description="Disordered" evidence="6">
    <location>
        <begin position="258"/>
        <end position="286"/>
    </location>
</feature>
<evidence type="ECO:0000256" key="2">
    <source>
        <dbReference type="ARBA" id="ARBA00006076"/>
    </source>
</evidence>
<keyword evidence="5" id="KW-0539">Nucleus</keyword>
<evidence type="ECO:0000256" key="1">
    <source>
        <dbReference type="ARBA" id="ARBA00004123"/>
    </source>
</evidence>